<dbReference type="PANTHER" id="PTHR14187">
    <property type="entry name" value="ALPHA KINASE/ELONGATION FACTOR 2 KINASE"/>
    <property type="match status" value="1"/>
</dbReference>
<reference evidence="2" key="2">
    <citation type="journal article" date="2023" name="IMA Fungus">
        <title>Comparative genomic study of the Penicillium genus elucidates a diverse pangenome and 15 lateral gene transfer events.</title>
        <authorList>
            <person name="Petersen C."/>
            <person name="Sorensen T."/>
            <person name="Nielsen M.R."/>
            <person name="Sondergaard T.E."/>
            <person name="Sorensen J.L."/>
            <person name="Fitzpatrick D.A."/>
            <person name="Frisvad J.C."/>
            <person name="Nielsen K.L."/>
        </authorList>
    </citation>
    <scope>NUCLEOTIDE SEQUENCE</scope>
    <source>
        <strain evidence="2">IBT 21917</strain>
    </source>
</reference>
<protein>
    <recommendedName>
        <fullName evidence="4">Hsp70 family chaperone</fullName>
    </recommendedName>
</protein>
<proteinExistence type="predicted"/>
<dbReference type="AlphaFoldDB" id="A0A9W9IF89"/>
<dbReference type="OrthoDB" id="2963168at2759"/>
<accession>A0A9W9IF89</accession>
<sequence length="525" mass="59647">PDASHIVDQWPNSVSDSRSRSNTDKVPTELEFNYDDQEHQIVLGEAQIPDEMPRLQWMKLDLNPSQKSKRESESMPFYQDSKRMARPSHATVESVVQDYLQALMSHTWSEIKRRSGSIAFKKMTFECIITVPAVWSDKAKEMTRTCAEKAGMGPAAKIQLISEPEAAAIHSITTAKHNFQLGDTIVICDAGGRTVDLITFTILQLQPFICLEETAPGNGSLCGSTFLHRSFENLLRRRFSHCDGWGEDTMNQAMLSFDAVVQRFSGNKTSDYMLPVPGIPNNERLGQYRDLMLEQTKSSKKPVSCVLLVGGFGQNPFLQQYLIDNLPLGIELVCPPQGWTAVARGALMRGLAEKSALMAPCVIESRIARRHYGHEKSTRYNIELHEYSHSHWSGFHGMRRVRVMDWFIRKGDVIKESSPSRTYWTQLRCKDRGQPDSIEVDFFQSDTSPEDGPPLHKNKEVVHHVSLKPELSRIQQAGIPLVTGKDGKEYYSIKYAIQDTYFSAHIEYSLWYRKKNLGLVKAEYH</sequence>
<evidence type="ECO:0000313" key="2">
    <source>
        <dbReference type="EMBL" id="KAJ5172562.1"/>
    </source>
</evidence>
<reference evidence="2" key="1">
    <citation type="submission" date="2022-11" db="EMBL/GenBank/DDBJ databases">
        <authorList>
            <person name="Petersen C."/>
        </authorList>
    </citation>
    <scope>NUCLEOTIDE SEQUENCE</scope>
    <source>
        <strain evidence="2">IBT 21917</strain>
    </source>
</reference>
<dbReference type="Proteomes" id="UP001146351">
    <property type="component" value="Unassembled WGS sequence"/>
</dbReference>
<feature type="non-terminal residue" evidence="2">
    <location>
        <position position="1"/>
    </location>
</feature>
<dbReference type="EMBL" id="JAPQKO010000003">
    <property type="protein sequence ID" value="KAJ5172562.1"/>
    <property type="molecule type" value="Genomic_DNA"/>
</dbReference>
<comment type="caution">
    <text evidence="2">The sequence shown here is derived from an EMBL/GenBank/DDBJ whole genome shotgun (WGS) entry which is preliminary data.</text>
</comment>
<name>A0A9W9IF89_9EURO</name>
<dbReference type="InterPro" id="IPR043129">
    <property type="entry name" value="ATPase_NBD"/>
</dbReference>
<dbReference type="SUPFAM" id="SSF53067">
    <property type="entry name" value="Actin-like ATPase domain"/>
    <property type="match status" value="2"/>
</dbReference>
<feature type="compositionally biased region" description="Basic and acidic residues" evidence="1">
    <location>
        <begin position="17"/>
        <end position="26"/>
    </location>
</feature>
<keyword evidence="3" id="KW-1185">Reference proteome</keyword>
<dbReference type="CDD" id="cd10170">
    <property type="entry name" value="ASKHA_NBD_HSP70"/>
    <property type="match status" value="1"/>
</dbReference>
<evidence type="ECO:0000256" key="1">
    <source>
        <dbReference type="SAM" id="MobiDB-lite"/>
    </source>
</evidence>
<evidence type="ECO:0008006" key="4">
    <source>
        <dbReference type="Google" id="ProtNLM"/>
    </source>
</evidence>
<dbReference type="Gene3D" id="3.30.420.40">
    <property type="match status" value="1"/>
</dbReference>
<evidence type="ECO:0000313" key="3">
    <source>
        <dbReference type="Proteomes" id="UP001146351"/>
    </source>
</evidence>
<organism evidence="2 3">
    <name type="scientific">Penicillium capsulatum</name>
    <dbReference type="NCBI Taxonomy" id="69766"/>
    <lineage>
        <taxon>Eukaryota</taxon>
        <taxon>Fungi</taxon>
        <taxon>Dikarya</taxon>
        <taxon>Ascomycota</taxon>
        <taxon>Pezizomycotina</taxon>
        <taxon>Eurotiomycetes</taxon>
        <taxon>Eurotiomycetidae</taxon>
        <taxon>Eurotiales</taxon>
        <taxon>Aspergillaceae</taxon>
        <taxon>Penicillium</taxon>
    </lineage>
</organism>
<gene>
    <name evidence="2" type="ORF">N7492_005155</name>
</gene>
<feature type="region of interest" description="Disordered" evidence="1">
    <location>
        <begin position="62"/>
        <end position="84"/>
    </location>
</feature>
<feature type="region of interest" description="Disordered" evidence="1">
    <location>
        <begin position="1"/>
        <end position="26"/>
    </location>
</feature>
<dbReference type="PANTHER" id="PTHR14187:SF82">
    <property type="entry name" value="FAMILY CHAPERONE, PUTATIVE (AFU_ORTHOLOGUE AFUA_7G08575)-RELATED"/>
    <property type="match status" value="1"/>
</dbReference>